<dbReference type="EMBL" id="AYSA01000583">
    <property type="protein sequence ID" value="ESZ90713.1"/>
    <property type="molecule type" value="Genomic_DNA"/>
</dbReference>
<keyword evidence="2" id="KW-1185">Reference proteome</keyword>
<evidence type="ECO:0000313" key="2">
    <source>
        <dbReference type="Proteomes" id="UP000019487"/>
    </source>
</evidence>
<dbReference type="Proteomes" id="UP000019487">
    <property type="component" value="Unassembled WGS sequence"/>
</dbReference>
<accession>W9C4R6</accession>
<name>W9C4R6_SCLBF</name>
<dbReference type="HOGENOM" id="CLU_2321703_0_0_1"/>
<sequence>MRSDFATYREVERGSLGPGVIGVGTVKMKVRWTPFSSERHIGQLRGDYSGSKSKDADYRRGFYEDHAIMSHKKSPFKGKVLFLTRNGLIWSRPWEPLSN</sequence>
<organism evidence="1 2">
    <name type="scientific">Sclerotinia borealis (strain F-4128)</name>
    <dbReference type="NCBI Taxonomy" id="1432307"/>
    <lineage>
        <taxon>Eukaryota</taxon>
        <taxon>Fungi</taxon>
        <taxon>Dikarya</taxon>
        <taxon>Ascomycota</taxon>
        <taxon>Pezizomycotina</taxon>
        <taxon>Leotiomycetes</taxon>
        <taxon>Helotiales</taxon>
        <taxon>Sclerotiniaceae</taxon>
        <taxon>Sclerotinia</taxon>
    </lineage>
</organism>
<gene>
    <name evidence="1" type="ORF">SBOR_8907</name>
</gene>
<dbReference type="AlphaFoldDB" id="W9C4R6"/>
<comment type="caution">
    <text evidence="1">The sequence shown here is derived from an EMBL/GenBank/DDBJ whole genome shotgun (WGS) entry which is preliminary data.</text>
</comment>
<proteinExistence type="predicted"/>
<reference evidence="1 2" key="1">
    <citation type="journal article" date="2014" name="Genome Announc.">
        <title>Draft genome sequence of Sclerotinia borealis, a psychrophilic plant pathogenic fungus.</title>
        <authorList>
            <person name="Mardanov A.V."/>
            <person name="Beletsky A.V."/>
            <person name="Kadnikov V.V."/>
            <person name="Ignatov A.N."/>
            <person name="Ravin N.V."/>
        </authorList>
    </citation>
    <scope>NUCLEOTIDE SEQUENCE [LARGE SCALE GENOMIC DNA]</scope>
    <source>
        <strain evidence="2">F-4157</strain>
    </source>
</reference>
<evidence type="ECO:0000313" key="1">
    <source>
        <dbReference type="EMBL" id="ESZ90713.1"/>
    </source>
</evidence>
<protein>
    <submittedName>
        <fullName evidence="1">Uncharacterized protein</fullName>
    </submittedName>
</protein>